<organism evidence="1 2">
    <name type="scientific">Psilocybe cubensis</name>
    <name type="common">Psychedelic mushroom</name>
    <name type="synonym">Stropharia cubensis</name>
    <dbReference type="NCBI Taxonomy" id="181762"/>
    <lineage>
        <taxon>Eukaryota</taxon>
        <taxon>Fungi</taxon>
        <taxon>Dikarya</taxon>
        <taxon>Basidiomycota</taxon>
        <taxon>Agaricomycotina</taxon>
        <taxon>Agaricomycetes</taxon>
        <taxon>Agaricomycetidae</taxon>
        <taxon>Agaricales</taxon>
        <taxon>Agaricineae</taxon>
        <taxon>Strophariaceae</taxon>
        <taxon>Psilocybe</taxon>
    </lineage>
</organism>
<protein>
    <submittedName>
        <fullName evidence="1">Uncharacterized protein</fullName>
    </submittedName>
</protein>
<evidence type="ECO:0000313" key="2">
    <source>
        <dbReference type="Proteomes" id="UP000664032"/>
    </source>
</evidence>
<accession>A0ACB8H6C8</accession>
<reference evidence="1" key="1">
    <citation type="submission" date="2021-10" db="EMBL/GenBank/DDBJ databases">
        <title>Psilocybe cubensis genome.</title>
        <authorList>
            <person name="Mckernan K.J."/>
            <person name="Crawford S."/>
            <person name="Trippe A."/>
            <person name="Kane L.T."/>
            <person name="Mclaughlin S."/>
        </authorList>
    </citation>
    <scope>NUCLEOTIDE SEQUENCE</scope>
    <source>
        <strain evidence="1">MGC-MH-2018</strain>
    </source>
</reference>
<gene>
    <name evidence="1" type="ORF">JR316_0005374</name>
</gene>
<comment type="caution">
    <text evidence="1">The sequence shown here is derived from an EMBL/GenBank/DDBJ whole genome shotgun (WGS) entry which is preliminary data.</text>
</comment>
<keyword evidence="2" id="KW-1185">Reference proteome</keyword>
<name>A0ACB8H6C8_PSICU</name>
<dbReference type="Proteomes" id="UP000664032">
    <property type="component" value="Unassembled WGS sequence"/>
</dbReference>
<sequence>MAHLDGYVPNCRTLATLNQRPSPRAIELFQSPAEFLMAIHDAVESHGSQYIHTGIPHGNINSYTVWLGTSSVCSNKMGILMESNVQQKLFQSVNRLSETVLKEKPTARLDYVDDLESFYYLIAWLAMTYTDGGIQLARASYPPKLAAWAAFPESHQSVLEKRIMLEGSGFSEYFKATKTCVGGKKYVKIFYNLLRSLHTLLKLKYIEKSKGNLDHLEFYSVLNFYDKYLHFLKIAIEKTKVVAREYSGACQTPNSREPSNSRHPRPIESYKTITEFLLAIHDAIEGHQKYFLETGDIHGNVNLETIFIGAPSPCSNRRGFLGDASRVDPDPMFQSVNIVSKSIIERHFNFEPDYLDDLESFYYVITWLSFAFVSPGIRKPLKDLPRLLASLSANPYSRDAALLKEHILLKDGFSGTCGPFNAFQLKDLGADEILGSLINSLHKILKNVYQAKLGLEQNSMRESLRTSSGVYYAFLWEIKKSVYMLQTAYPEATTNV</sequence>
<evidence type="ECO:0000313" key="1">
    <source>
        <dbReference type="EMBL" id="KAH9483270.1"/>
    </source>
</evidence>
<proteinExistence type="predicted"/>
<dbReference type="EMBL" id="JAFIQS020000004">
    <property type="protein sequence ID" value="KAH9483270.1"/>
    <property type="molecule type" value="Genomic_DNA"/>
</dbReference>